<dbReference type="Proteomes" id="UP000521313">
    <property type="component" value="Unassembled WGS sequence"/>
</dbReference>
<sequence length="322" mass="35697">MKKVLVTVTNYSKFCKSSKNYLQSSGFEIDENTSGKRYSEEQLIQLVPNYDAAIVGMDPWTDHVLQKANKMKIIAKFGVGYDNIDISSAAKKGISVTYAKGENAQSVAELALTLILNVLKKVSVFNRHIRSGIWDRELQHELHGKTVGLYGFGNIAQALAHMLKGFDVHILAYDPYFNKSIADNLGVQFCQQEELLRHSDVLSLHLPGFEENTHIIGEKELNQMKAGSILINTARGNLIDLDALAIHLQNGNILGAGLDCFETEPISKTHPIFEFENIVATPHCGGKTFEAYDRIGMSTAQNIIDMFNGITPKNIINAKEAK</sequence>
<keyword evidence="3" id="KW-0520">NAD</keyword>
<feature type="domain" description="D-isomer specific 2-hydroxyacid dehydrogenase NAD-binding" evidence="6">
    <location>
        <begin position="112"/>
        <end position="285"/>
    </location>
</feature>
<evidence type="ECO:0000256" key="4">
    <source>
        <dbReference type="RuleBase" id="RU003719"/>
    </source>
</evidence>
<dbReference type="GO" id="GO:0051287">
    <property type="term" value="F:NAD binding"/>
    <property type="evidence" value="ECO:0007669"/>
    <property type="project" value="InterPro"/>
</dbReference>
<dbReference type="EMBL" id="JACHHD010000026">
    <property type="protein sequence ID" value="MBB5185733.1"/>
    <property type="molecule type" value="Genomic_DNA"/>
</dbReference>
<proteinExistence type="inferred from homology"/>
<evidence type="ECO:0000256" key="2">
    <source>
        <dbReference type="ARBA" id="ARBA00023002"/>
    </source>
</evidence>
<dbReference type="RefSeq" id="WP_183376965.1">
    <property type="nucleotide sequence ID" value="NZ_JACHHD010000026.1"/>
</dbReference>
<gene>
    <name evidence="7" type="ORF">HNQ43_001813</name>
</gene>
<comment type="similarity">
    <text evidence="1 4">Belongs to the D-isomer specific 2-hydroxyacid dehydrogenase family.</text>
</comment>
<reference evidence="7 8" key="1">
    <citation type="submission" date="2020-08" db="EMBL/GenBank/DDBJ databases">
        <title>Genomic Encyclopedia of Type Strains, Phase IV (KMG-IV): sequencing the most valuable type-strain genomes for metagenomic binning, comparative biology and taxonomic classification.</title>
        <authorList>
            <person name="Goeker M."/>
        </authorList>
    </citation>
    <scope>NUCLEOTIDE SEQUENCE [LARGE SCALE GENOMIC DNA]</scope>
    <source>
        <strain evidence="7 8">DSM 26963</strain>
    </source>
</reference>
<dbReference type="AlphaFoldDB" id="A0A7W8D4D7"/>
<dbReference type="Gene3D" id="3.40.50.720">
    <property type="entry name" value="NAD(P)-binding Rossmann-like Domain"/>
    <property type="match status" value="2"/>
</dbReference>
<evidence type="ECO:0000259" key="5">
    <source>
        <dbReference type="Pfam" id="PF00389"/>
    </source>
</evidence>
<evidence type="ECO:0000313" key="8">
    <source>
        <dbReference type="Proteomes" id="UP000521313"/>
    </source>
</evidence>
<dbReference type="EC" id="1.1.1.95" evidence="7"/>
<dbReference type="InterPro" id="IPR006139">
    <property type="entry name" value="D-isomer_2_OHA_DH_cat_dom"/>
</dbReference>
<evidence type="ECO:0000259" key="6">
    <source>
        <dbReference type="Pfam" id="PF02826"/>
    </source>
</evidence>
<evidence type="ECO:0000313" key="7">
    <source>
        <dbReference type="EMBL" id="MBB5185733.1"/>
    </source>
</evidence>
<keyword evidence="2 4" id="KW-0560">Oxidoreductase</keyword>
<dbReference type="FunFam" id="3.40.50.720:FF:000203">
    <property type="entry name" value="D-3-phosphoglycerate dehydrogenase (SerA)"/>
    <property type="match status" value="1"/>
</dbReference>
<dbReference type="InterPro" id="IPR029753">
    <property type="entry name" value="D-isomer_DH_CS"/>
</dbReference>
<dbReference type="InterPro" id="IPR050857">
    <property type="entry name" value="D-2-hydroxyacid_DH"/>
</dbReference>
<comment type="caution">
    <text evidence="7">The sequence shown here is derived from an EMBL/GenBank/DDBJ whole genome shotgun (WGS) entry which is preliminary data.</text>
</comment>
<dbReference type="PANTHER" id="PTHR42789">
    <property type="entry name" value="D-ISOMER SPECIFIC 2-HYDROXYACID DEHYDROGENASE FAMILY PROTEIN (AFU_ORTHOLOGUE AFUA_6G10090)"/>
    <property type="match status" value="1"/>
</dbReference>
<dbReference type="GO" id="GO:0004617">
    <property type="term" value="F:phosphoglycerate dehydrogenase activity"/>
    <property type="evidence" value="ECO:0007669"/>
    <property type="project" value="UniProtKB-EC"/>
</dbReference>
<dbReference type="InterPro" id="IPR006140">
    <property type="entry name" value="D-isomer_DH_NAD-bd"/>
</dbReference>
<evidence type="ECO:0000256" key="1">
    <source>
        <dbReference type="ARBA" id="ARBA00005854"/>
    </source>
</evidence>
<dbReference type="CDD" id="cd12172">
    <property type="entry name" value="PGDH_like_2"/>
    <property type="match status" value="1"/>
</dbReference>
<organism evidence="7 8">
    <name type="scientific">Faecalicoccus acidiformans</name>
    <dbReference type="NCBI Taxonomy" id="915173"/>
    <lineage>
        <taxon>Bacteria</taxon>
        <taxon>Bacillati</taxon>
        <taxon>Bacillota</taxon>
        <taxon>Erysipelotrichia</taxon>
        <taxon>Erysipelotrichales</taxon>
        <taxon>Erysipelotrichaceae</taxon>
        <taxon>Faecalicoccus</taxon>
    </lineage>
</organism>
<dbReference type="SUPFAM" id="SSF52283">
    <property type="entry name" value="Formate/glycerate dehydrogenase catalytic domain-like"/>
    <property type="match status" value="1"/>
</dbReference>
<evidence type="ECO:0000256" key="3">
    <source>
        <dbReference type="ARBA" id="ARBA00023027"/>
    </source>
</evidence>
<protein>
    <submittedName>
        <fullName evidence="7">D-3-phosphoglycerate dehydrogenase</fullName>
        <ecNumber evidence="7">1.1.1.95</ecNumber>
    </submittedName>
</protein>
<dbReference type="SUPFAM" id="SSF51735">
    <property type="entry name" value="NAD(P)-binding Rossmann-fold domains"/>
    <property type="match status" value="1"/>
</dbReference>
<accession>A0A7W8D4D7</accession>
<dbReference type="InterPro" id="IPR036291">
    <property type="entry name" value="NAD(P)-bd_dom_sf"/>
</dbReference>
<dbReference type="Pfam" id="PF02826">
    <property type="entry name" value="2-Hacid_dh_C"/>
    <property type="match status" value="1"/>
</dbReference>
<dbReference type="PROSITE" id="PS00671">
    <property type="entry name" value="D_2_HYDROXYACID_DH_3"/>
    <property type="match status" value="1"/>
</dbReference>
<name>A0A7W8D4D7_9FIRM</name>
<dbReference type="PANTHER" id="PTHR42789:SF1">
    <property type="entry name" value="D-ISOMER SPECIFIC 2-HYDROXYACID DEHYDROGENASE FAMILY PROTEIN (AFU_ORTHOLOGUE AFUA_6G10090)"/>
    <property type="match status" value="1"/>
</dbReference>
<dbReference type="PROSITE" id="PS00670">
    <property type="entry name" value="D_2_HYDROXYACID_DH_2"/>
    <property type="match status" value="1"/>
</dbReference>
<dbReference type="Pfam" id="PF00389">
    <property type="entry name" value="2-Hacid_dh"/>
    <property type="match status" value="1"/>
</dbReference>
<feature type="domain" description="D-isomer specific 2-hydroxyacid dehydrogenase catalytic" evidence="5">
    <location>
        <begin position="12"/>
        <end position="317"/>
    </location>
</feature>